<evidence type="ECO:0000256" key="3">
    <source>
        <dbReference type="ARBA" id="ARBA00010617"/>
    </source>
</evidence>
<feature type="non-terminal residue" evidence="11">
    <location>
        <position position="529"/>
    </location>
</feature>
<evidence type="ECO:0000256" key="5">
    <source>
        <dbReference type="ARBA" id="ARBA00022723"/>
    </source>
</evidence>
<evidence type="ECO:0000256" key="6">
    <source>
        <dbReference type="ARBA" id="ARBA00023002"/>
    </source>
</evidence>
<dbReference type="GO" id="GO:0020037">
    <property type="term" value="F:heme binding"/>
    <property type="evidence" value="ECO:0007669"/>
    <property type="project" value="InterPro"/>
</dbReference>
<dbReference type="Proteomes" id="UP000015241">
    <property type="component" value="Unassembled WGS sequence"/>
</dbReference>
<feature type="non-terminal residue" evidence="11">
    <location>
        <position position="1"/>
    </location>
</feature>
<keyword evidence="6 10" id="KW-0560">Oxidoreductase</keyword>
<dbReference type="InterPro" id="IPR002401">
    <property type="entry name" value="Cyt_P450_E_grp-I"/>
</dbReference>
<dbReference type="PANTHER" id="PTHR24305">
    <property type="entry name" value="CYTOCHROME P450"/>
    <property type="match status" value="1"/>
</dbReference>
<dbReference type="PRINTS" id="PR00463">
    <property type="entry name" value="EP450I"/>
</dbReference>
<evidence type="ECO:0000256" key="7">
    <source>
        <dbReference type="ARBA" id="ARBA00023004"/>
    </source>
</evidence>
<comment type="similarity">
    <text evidence="3 10">Belongs to the cytochrome P450 family.</text>
</comment>
<dbReference type="STRING" id="743788.S8FME4"/>
<dbReference type="InterPro" id="IPR036396">
    <property type="entry name" value="Cyt_P450_sf"/>
</dbReference>
<evidence type="ECO:0000256" key="9">
    <source>
        <dbReference type="PIRSR" id="PIRSR602401-1"/>
    </source>
</evidence>
<evidence type="ECO:0000313" key="11">
    <source>
        <dbReference type="EMBL" id="EPS99479.1"/>
    </source>
</evidence>
<evidence type="ECO:0000256" key="4">
    <source>
        <dbReference type="ARBA" id="ARBA00022617"/>
    </source>
</evidence>
<reference evidence="11 12" key="1">
    <citation type="journal article" date="2012" name="Science">
        <title>The Paleozoic origin of enzymatic lignin decomposition reconstructed from 31 fungal genomes.</title>
        <authorList>
            <person name="Floudas D."/>
            <person name="Binder M."/>
            <person name="Riley R."/>
            <person name="Barry K."/>
            <person name="Blanchette R.A."/>
            <person name="Henrissat B."/>
            <person name="Martinez A.T."/>
            <person name="Otillar R."/>
            <person name="Spatafora J.W."/>
            <person name="Yadav J.S."/>
            <person name="Aerts A."/>
            <person name="Benoit I."/>
            <person name="Boyd A."/>
            <person name="Carlson A."/>
            <person name="Copeland A."/>
            <person name="Coutinho P.M."/>
            <person name="de Vries R.P."/>
            <person name="Ferreira P."/>
            <person name="Findley K."/>
            <person name="Foster B."/>
            <person name="Gaskell J."/>
            <person name="Glotzer D."/>
            <person name="Gorecki P."/>
            <person name="Heitman J."/>
            <person name="Hesse C."/>
            <person name="Hori C."/>
            <person name="Igarashi K."/>
            <person name="Jurgens J.A."/>
            <person name="Kallen N."/>
            <person name="Kersten P."/>
            <person name="Kohler A."/>
            <person name="Kuees U."/>
            <person name="Kumar T.K.A."/>
            <person name="Kuo A."/>
            <person name="LaButti K."/>
            <person name="Larrondo L.F."/>
            <person name="Lindquist E."/>
            <person name="Ling A."/>
            <person name="Lombard V."/>
            <person name="Lucas S."/>
            <person name="Lundell T."/>
            <person name="Martin R."/>
            <person name="McLaughlin D.J."/>
            <person name="Morgenstern I."/>
            <person name="Morin E."/>
            <person name="Murat C."/>
            <person name="Nagy L.G."/>
            <person name="Nolan M."/>
            <person name="Ohm R.A."/>
            <person name="Patyshakuliyeva A."/>
            <person name="Rokas A."/>
            <person name="Ruiz-Duenas F.J."/>
            <person name="Sabat G."/>
            <person name="Salamov A."/>
            <person name="Samejima M."/>
            <person name="Schmutz J."/>
            <person name="Slot J.C."/>
            <person name="St John F."/>
            <person name="Stenlid J."/>
            <person name="Sun H."/>
            <person name="Sun S."/>
            <person name="Syed K."/>
            <person name="Tsang A."/>
            <person name="Wiebenga A."/>
            <person name="Young D."/>
            <person name="Pisabarro A."/>
            <person name="Eastwood D.C."/>
            <person name="Martin F."/>
            <person name="Cullen D."/>
            <person name="Grigoriev I.V."/>
            <person name="Hibbett D.S."/>
        </authorList>
    </citation>
    <scope>NUCLEOTIDE SEQUENCE</scope>
    <source>
        <strain evidence="12">FP-58527</strain>
    </source>
</reference>
<evidence type="ECO:0000256" key="10">
    <source>
        <dbReference type="RuleBase" id="RU000461"/>
    </source>
</evidence>
<dbReference type="PROSITE" id="PS00086">
    <property type="entry name" value="CYTOCHROME_P450"/>
    <property type="match status" value="1"/>
</dbReference>
<keyword evidence="4 9" id="KW-0349">Heme</keyword>
<comment type="pathway">
    <text evidence="2">Secondary metabolite biosynthesis.</text>
</comment>
<dbReference type="HOGENOM" id="CLU_001570_5_11_1"/>
<organism evidence="11 12">
    <name type="scientific">Fomitopsis schrenkii</name>
    <name type="common">Brown rot fungus</name>
    <dbReference type="NCBI Taxonomy" id="2126942"/>
    <lineage>
        <taxon>Eukaryota</taxon>
        <taxon>Fungi</taxon>
        <taxon>Dikarya</taxon>
        <taxon>Basidiomycota</taxon>
        <taxon>Agaricomycotina</taxon>
        <taxon>Agaricomycetes</taxon>
        <taxon>Polyporales</taxon>
        <taxon>Fomitopsis</taxon>
    </lineage>
</organism>
<dbReference type="AlphaFoldDB" id="S8FME4"/>
<proteinExistence type="inferred from homology"/>
<dbReference type="SUPFAM" id="SSF48264">
    <property type="entry name" value="Cytochrome P450"/>
    <property type="match status" value="1"/>
</dbReference>
<dbReference type="InterPro" id="IPR050121">
    <property type="entry name" value="Cytochrome_P450_monoxygenase"/>
</dbReference>
<evidence type="ECO:0008006" key="13">
    <source>
        <dbReference type="Google" id="ProtNLM"/>
    </source>
</evidence>
<dbReference type="GO" id="GO:0004497">
    <property type="term" value="F:monooxygenase activity"/>
    <property type="evidence" value="ECO:0007669"/>
    <property type="project" value="UniProtKB-KW"/>
</dbReference>
<dbReference type="Gene3D" id="1.10.630.10">
    <property type="entry name" value="Cytochrome P450"/>
    <property type="match status" value="1"/>
</dbReference>
<keyword evidence="12" id="KW-1185">Reference proteome</keyword>
<dbReference type="EMBL" id="KE504156">
    <property type="protein sequence ID" value="EPS99479.1"/>
    <property type="molecule type" value="Genomic_DNA"/>
</dbReference>
<dbReference type="PANTHER" id="PTHR24305:SF166">
    <property type="entry name" value="CYTOCHROME P450 12A4, MITOCHONDRIAL-RELATED"/>
    <property type="match status" value="1"/>
</dbReference>
<dbReference type="InterPro" id="IPR001128">
    <property type="entry name" value="Cyt_P450"/>
</dbReference>
<keyword evidence="8 10" id="KW-0503">Monooxygenase</keyword>
<gene>
    <name evidence="11" type="ORF">FOMPIDRAFT_1096252</name>
</gene>
<protein>
    <recommendedName>
        <fullName evidence="13">Cytochrome P450</fullName>
    </recommendedName>
</protein>
<dbReference type="InParanoid" id="S8FME4"/>
<dbReference type="CDD" id="cd11069">
    <property type="entry name" value="CYP_FUM15-like"/>
    <property type="match status" value="1"/>
</dbReference>
<keyword evidence="5 9" id="KW-0479">Metal-binding</keyword>
<evidence type="ECO:0000256" key="2">
    <source>
        <dbReference type="ARBA" id="ARBA00005179"/>
    </source>
</evidence>
<name>S8FME4_FOMSC</name>
<dbReference type="GO" id="GO:0016705">
    <property type="term" value="F:oxidoreductase activity, acting on paired donors, with incorporation or reduction of molecular oxygen"/>
    <property type="evidence" value="ECO:0007669"/>
    <property type="project" value="InterPro"/>
</dbReference>
<evidence type="ECO:0000313" key="12">
    <source>
        <dbReference type="Proteomes" id="UP000015241"/>
    </source>
</evidence>
<evidence type="ECO:0000256" key="8">
    <source>
        <dbReference type="ARBA" id="ARBA00023033"/>
    </source>
</evidence>
<dbReference type="eggNOG" id="KOG0157">
    <property type="taxonomic scope" value="Eukaryota"/>
</dbReference>
<dbReference type="OrthoDB" id="1470350at2759"/>
<dbReference type="PRINTS" id="PR00385">
    <property type="entry name" value="P450"/>
</dbReference>
<keyword evidence="7 9" id="KW-0408">Iron</keyword>
<accession>S8FME4</accession>
<dbReference type="Pfam" id="PF00067">
    <property type="entry name" value="p450"/>
    <property type="match status" value="1"/>
</dbReference>
<comment type="cofactor">
    <cofactor evidence="1 9">
        <name>heme</name>
        <dbReference type="ChEBI" id="CHEBI:30413"/>
    </cofactor>
</comment>
<evidence type="ECO:0000256" key="1">
    <source>
        <dbReference type="ARBA" id="ARBA00001971"/>
    </source>
</evidence>
<feature type="binding site" description="axial binding residue" evidence="9">
    <location>
        <position position="469"/>
    </location>
    <ligand>
        <name>heme</name>
        <dbReference type="ChEBI" id="CHEBI:30413"/>
    </ligand>
    <ligandPart>
        <name>Fe</name>
        <dbReference type="ChEBI" id="CHEBI:18248"/>
    </ligandPart>
</feature>
<dbReference type="InterPro" id="IPR017972">
    <property type="entry name" value="Cyt_P450_CS"/>
</dbReference>
<sequence length="529" mass="58768">LWISLSYVRKRVALLAVSKIPGPPSESFLSGDLGRLYTRDALEFHRHIALDYGPVTKLNGFFGEPILYVSDPKALHTMLIKDESIFEENSEFLGMNRAVFGTCLLSTHGPHHGKQRKILNPAFSVNHMRDMLPLFYDLGHKFRDAIKVRVSDGPQELDMLGWLGRVALELIGQGTLGYSFDPLLRDKPDSYGQALKSLSPKLDSVAILQRLIPLFEGLPRWMCSAAVQAFPTGTRVHGIAEVVNTLDQRTKEIYAEKKQALAKGDAEMAKQVGQGKDIISVLLRANAAADEKDRLPEEEVIAQMSMFIVAGLDTTSNALSRILTVLAQHPEHQQKLRRELLDSRAADGLAYDDLGRLPILDATIRETLRLYPPATILFRTANKDTVLPLSEPVHTTDGKIMDAIPVAKGSQCLVGFIGSNMSKTMWGEDALEWKPEQRWLSTLPTAVTESRIPGVYSNLMTFSGGKRACLGFKFSEMEMKVVLSVLVSNFTFEFSDKPIEWNIGAVMYPTVGKESNKPELPLKVGLYKS</sequence>
<dbReference type="GO" id="GO:0005506">
    <property type="term" value="F:iron ion binding"/>
    <property type="evidence" value="ECO:0007669"/>
    <property type="project" value="InterPro"/>
</dbReference>